<sequence length="48" mass="5071">MSSAVWIVVAVFAVGAVAGGLLRIRAWLAKPASPEVIEAAHRDDDKPE</sequence>
<dbReference type="EMBL" id="CP092427">
    <property type="protein sequence ID" value="ULP34653.1"/>
    <property type="molecule type" value="Genomic_DNA"/>
</dbReference>
<reference evidence="3" key="3">
    <citation type="submission" date="2022-08" db="EMBL/GenBank/DDBJ databases">
        <title>Whole genome sequencing of non-tuberculosis mycobacteria type-strains.</title>
        <authorList>
            <person name="Igarashi Y."/>
            <person name="Osugi A."/>
            <person name="Mitarai S."/>
        </authorList>
    </citation>
    <scope>NUCLEOTIDE SEQUENCE</scope>
    <source>
        <strain evidence="3">JCM 16372</strain>
    </source>
</reference>
<evidence type="ECO:0000313" key="3">
    <source>
        <dbReference type="EMBL" id="ULP34653.1"/>
    </source>
</evidence>
<reference evidence="2" key="1">
    <citation type="submission" date="2020-07" db="EMBL/GenBank/DDBJ databases">
        <authorList>
            <person name="Pettersson B.M.F."/>
            <person name="Behra P.R.K."/>
            <person name="Ramesh M."/>
            <person name="Das S."/>
            <person name="Dasgupta S."/>
            <person name="Kirsebom L.A."/>
        </authorList>
    </citation>
    <scope>NUCLEOTIDE SEQUENCE</scope>
    <source>
        <strain evidence="2">DSM 45406</strain>
    </source>
</reference>
<keyword evidence="4" id="KW-1185">Reference proteome</keyword>
<gene>
    <name evidence="2" type="ORF">H7H73_28215</name>
    <name evidence="3" type="ORF">MJO55_15025</name>
</gene>
<dbReference type="EMBL" id="JACKRN010000900">
    <property type="protein sequence ID" value="MCV7073613.1"/>
    <property type="molecule type" value="Genomic_DNA"/>
</dbReference>
<evidence type="ECO:0000256" key="1">
    <source>
        <dbReference type="SAM" id="Phobius"/>
    </source>
</evidence>
<organism evidence="2 5">
    <name type="scientific">Mycolicibacterium rufum</name>
    <dbReference type="NCBI Taxonomy" id="318424"/>
    <lineage>
        <taxon>Bacteria</taxon>
        <taxon>Bacillati</taxon>
        <taxon>Actinomycetota</taxon>
        <taxon>Actinomycetes</taxon>
        <taxon>Mycobacteriales</taxon>
        <taxon>Mycobacteriaceae</taxon>
        <taxon>Mycolicibacterium</taxon>
    </lineage>
</organism>
<feature type="transmembrane region" description="Helical" evidence="1">
    <location>
        <begin position="6"/>
        <end position="24"/>
    </location>
</feature>
<dbReference type="Proteomes" id="UP001055159">
    <property type="component" value="Chromosome"/>
</dbReference>
<keyword evidence="1" id="KW-0472">Membrane</keyword>
<dbReference type="RefSeq" id="WP_239735242.1">
    <property type="nucleotide sequence ID" value="NZ_CP092427.2"/>
</dbReference>
<keyword evidence="1" id="KW-1133">Transmembrane helix</keyword>
<protein>
    <submittedName>
        <fullName evidence="2">Uncharacterized protein</fullName>
    </submittedName>
</protein>
<evidence type="ECO:0000313" key="5">
    <source>
        <dbReference type="Proteomes" id="UP001140272"/>
    </source>
</evidence>
<name>A0A9X3BJQ8_9MYCO</name>
<evidence type="ECO:0000313" key="4">
    <source>
        <dbReference type="Proteomes" id="UP001055159"/>
    </source>
</evidence>
<dbReference type="AlphaFoldDB" id="A0A9X3BJQ8"/>
<keyword evidence="1" id="KW-0812">Transmembrane</keyword>
<accession>A0A9X3BJQ8</accession>
<evidence type="ECO:0000313" key="2">
    <source>
        <dbReference type="EMBL" id="MCV7073613.1"/>
    </source>
</evidence>
<proteinExistence type="predicted"/>
<dbReference type="Proteomes" id="UP001140272">
    <property type="component" value="Unassembled WGS sequence"/>
</dbReference>
<reference evidence="2" key="2">
    <citation type="journal article" date="2022" name="BMC Genomics">
        <title>Comparative genome analysis of mycobacteria focusing on tRNA and non-coding RNA.</title>
        <authorList>
            <person name="Behra P.R.K."/>
            <person name="Pettersson B.M.F."/>
            <person name="Ramesh M."/>
            <person name="Das S."/>
            <person name="Dasgupta S."/>
            <person name="Kirsebom L.A."/>
        </authorList>
    </citation>
    <scope>NUCLEOTIDE SEQUENCE</scope>
    <source>
        <strain evidence="2">DSM 45406</strain>
    </source>
</reference>